<protein>
    <recommendedName>
        <fullName evidence="6">Dihydrolipoyllysine-residue succinyltransferase component of 2-oxoglutarate dehydrogenase complex, mitochondrial</fullName>
        <ecNumber evidence="5">2.3.1.61</ecNumber>
    </recommendedName>
    <alternativeName>
        <fullName evidence="14">2-oxoglutarate dehydrogenase complex component E2</fullName>
    </alternativeName>
    <alternativeName>
        <fullName evidence="13">E2K</fullName>
    </alternativeName>
</protein>
<dbReference type="InterPro" id="IPR011053">
    <property type="entry name" value="Single_hybrid_motif"/>
</dbReference>
<dbReference type="Gene3D" id="3.30.559.10">
    <property type="entry name" value="Chloramphenicol acetyltransferase-like domain"/>
    <property type="match status" value="1"/>
</dbReference>
<dbReference type="GO" id="GO:0006099">
    <property type="term" value="P:tricarboxylic acid cycle"/>
    <property type="evidence" value="ECO:0007669"/>
    <property type="project" value="UniProtKB-KW"/>
</dbReference>
<dbReference type="InterPro" id="IPR000089">
    <property type="entry name" value="Biotin_lipoyl"/>
</dbReference>
<organism evidence="18 19">
    <name type="scientific">Plectus sambesii</name>
    <dbReference type="NCBI Taxonomy" id="2011161"/>
    <lineage>
        <taxon>Eukaryota</taxon>
        <taxon>Metazoa</taxon>
        <taxon>Ecdysozoa</taxon>
        <taxon>Nematoda</taxon>
        <taxon>Chromadorea</taxon>
        <taxon>Plectida</taxon>
        <taxon>Plectina</taxon>
        <taxon>Plectoidea</taxon>
        <taxon>Plectidae</taxon>
        <taxon>Plectus</taxon>
    </lineage>
</organism>
<evidence type="ECO:0000256" key="14">
    <source>
        <dbReference type="ARBA" id="ARBA00032406"/>
    </source>
</evidence>
<dbReference type="WBParaSite" id="PSAMB.scaffold570size46881.g6986.t1">
    <property type="protein sequence ID" value="PSAMB.scaffold570size46881.g6986.t1"/>
    <property type="gene ID" value="PSAMB.scaffold570size46881.g6986"/>
</dbReference>
<keyword evidence="7" id="KW-0816">Tricarboxylic acid cycle</keyword>
<evidence type="ECO:0000256" key="8">
    <source>
        <dbReference type="ARBA" id="ARBA00022679"/>
    </source>
</evidence>
<dbReference type="GO" id="GO:0004149">
    <property type="term" value="F:dihydrolipoyllysine-residue succinyltransferase activity"/>
    <property type="evidence" value="ECO:0007669"/>
    <property type="project" value="UniProtKB-EC"/>
</dbReference>
<accession>A0A914WZI4</accession>
<dbReference type="PANTHER" id="PTHR43416:SF5">
    <property type="entry name" value="DIHYDROLIPOYLLYSINE-RESIDUE SUCCINYLTRANSFERASE COMPONENT OF 2-OXOGLUTARATE DEHYDROGENASE COMPLEX, MITOCHONDRIAL"/>
    <property type="match status" value="1"/>
</dbReference>
<keyword evidence="12" id="KW-0012">Acyltransferase</keyword>
<proteinExistence type="inferred from homology"/>
<dbReference type="SUPFAM" id="SSF51230">
    <property type="entry name" value="Single hybrid motif"/>
    <property type="match status" value="1"/>
</dbReference>
<dbReference type="PANTHER" id="PTHR43416">
    <property type="entry name" value="DIHYDROLIPOYLLYSINE-RESIDUE SUCCINYLTRANSFERASE COMPONENT OF 2-OXOGLUTARATE DEHYDROGENASE COMPLEX, MITOCHONDRIAL-RELATED"/>
    <property type="match status" value="1"/>
</dbReference>
<dbReference type="NCBIfam" id="NF004309">
    <property type="entry name" value="PRK05704.1"/>
    <property type="match status" value="1"/>
</dbReference>
<sequence length="496" mass="53833">MLRNSGAGLRTCAAVMSRQRSAVSSQALWKPRSASMGRCASSWTTILGSTTQSSSLRECPRFDRSSASMLHTSSLLRDDVIEVAGPAFADSISEGDIRWLKQKGDHVKEDELVAEIETDKTSVEVPAPQAGVIEELLVADGDKVTAKQKLYKLRPGAGGGASASKDEPKKEAPKKEEAKKEEPKKGDTKRGEEHKEEPQKEEAKKVTGAAPPPVPRAETLSGPIPATAPPPSKLPVGPKSSKPVTDIKVSVPKGIPAEQAITGARSETRVKMNRMRLRIAQRLKDAQNTYAMLTTFNEIDMSNLVDMRTKYQKDFTKKHNIKLGFMSPFIKAAAYALQDQPIVNAVIDEGEIVYRHFVDLSIAVATPKGLVVPVLRNIEAMNLADIEQTLNDVGEKARSGKLAIEDMEGGTFTISNGGVFGSLYGTPIINPPQSAILGMHAIVDRPVAVNGKVEIRPIMTVALTYDHRLIDGREAVTFLKKIKTSIEDPRTMLLAL</sequence>
<name>A0A914WZI4_9BILA</name>
<keyword evidence="9" id="KW-0450">Lipoyl</keyword>
<evidence type="ECO:0000256" key="15">
    <source>
        <dbReference type="ARBA" id="ARBA00046046"/>
    </source>
</evidence>
<evidence type="ECO:0000256" key="6">
    <source>
        <dbReference type="ARBA" id="ARBA00020294"/>
    </source>
</evidence>
<evidence type="ECO:0000256" key="7">
    <source>
        <dbReference type="ARBA" id="ARBA00022532"/>
    </source>
</evidence>
<keyword evidence="11" id="KW-0496">Mitochondrion</keyword>
<evidence type="ECO:0000313" key="19">
    <source>
        <dbReference type="WBParaSite" id="PSAMB.scaffold570size46881.g6986.t1"/>
    </source>
</evidence>
<dbReference type="CDD" id="cd06849">
    <property type="entry name" value="lipoyl_domain"/>
    <property type="match status" value="1"/>
</dbReference>
<dbReference type="InterPro" id="IPR001078">
    <property type="entry name" value="2-oxoacid_DH_actylTfrase"/>
</dbReference>
<comment type="subcellular location">
    <subcellularLocation>
        <location evidence="2">Mitochondrion</location>
    </subcellularLocation>
</comment>
<dbReference type="PROSITE" id="PS50968">
    <property type="entry name" value="BIOTINYL_LIPOYL"/>
    <property type="match status" value="1"/>
</dbReference>
<keyword evidence="10" id="KW-0809">Transit peptide</keyword>
<dbReference type="InterPro" id="IPR006255">
    <property type="entry name" value="SucB"/>
</dbReference>
<comment type="pathway">
    <text evidence="3">Amino-acid degradation; L-lysine degradation via saccharopine pathway; glutaryl-CoA from L-lysine: step 6/6.</text>
</comment>
<dbReference type="Gene3D" id="2.40.50.100">
    <property type="match status" value="1"/>
</dbReference>
<evidence type="ECO:0000256" key="1">
    <source>
        <dbReference type="ARBA" id="ARBA00001938"/>
    </source>
</evidence>
<evidence type="ECO:0000313" key="18">
    <source>
        <dbReference type="Proteomes" id="UP000887566"/>
    </source>
</evidence>
<dbReference type="GO" id="GO:0045252">
    <property type="term" value="C:oxoglutarate dehydrogenase complex"/>
    <property type="evidence" value="ECO:0007669"/>
    <property type="project" value="InterPro"/>
</dbReference>
<dbReference type="InterPro" id="IPR023213">
    <property type="entry name" value="CAT-like_dom_sf"/>
</dbReference>
<evidence type="ECO:0000256" key="12">
    <source>
        <dbReference type="ARBA" id="ARBA00023315"/>
    </source>
</evidence>
<keyword evidence="18" id="KW-1185">Reference proteome</keyword>
<evidence type="ECO:0000256" key="9">
    <source>
        <dbReference type="ARBA" id="ARBA00022823"/>
    </source>
</evidence>
<dbReference type="AlphaFoldDB" id="A0A914WZI4"/>
<dbReference type="Pfam" id="PF00364">
    <property type="entry name" value="Biotin_lipoyl"/>
    <property type="match status" value="1"/>
</dbReference>
<comment type="similarity">
    <text evidence="4">Belongs to the 2-oxoacid dehydrogenase family.</text>
</comment>
<reference evidence="19" key="1">
    <citation type="submission" date="2022-11" db="UniProtKB">
        <authorList>
            <consortium name="WormBaseParasite"/>
        </authorList>
    </citation>
    <scope>IDENTIFICATION</scope>
</reference>
<dbReference type="NCBIfam" id="TIGR01347">
    <property type="entry name" value="sucB"/>
    <property type="match status" value="1"/>
</dbReference>
<dbReference type="EC" id="2.3.1.61" evidence="5"/>
<evidence type="ECO:0000256" key="11">
    <source>
        <dbReference type="ARBA" id="ARBA00023128"/>
    </source>
</evidence>
<feature type="region of interest" description="Disordered" evidence="16">
    <location>
        <begin position="154"/>
        <end position="246"/>
    </location>
</feature>
<dbReference type="InterPro" id="IPR003016">
    <property type="entry name" value="2-oxoA_DH_lipoyl-BS"/>
</dbReference>
<keyword evidence="8" id="KW-0808">Transferase</keyword>
<dbReference type="SUPFAM" id="SSF52777">
    <property type="entry name" value="CoA-dependent acyltransferases"/>
    <property type="match status" value="1"/>
</dbReference>
<dbReference type="GO" id="GO:0005739">
    <property type="term" value="C:mitochondrion"/>
    <property type="evidence" value="ECO:0007669"/>
    <property type="project" value="UniProtKB-SubCell"/>
</dbReference>
<dbReference type="Proteomes" id="UP000887566">
    <property type="component" value="Unplaced"/>
</dbReference>
<evidence type="ECO:0000259" key="17">
    <source>
        <dbReference type="PROSITE" id="PS50968"/>
    </source>
</evidence>
<evidence type="ECO:0000256" key="13">
    <source>
        <dbReference type="ARBA" id="ARBA00031331"/>
    </source>
</evidence>
<feature type="compositionally biased region" description="Basic and acidic residues" evidence="16">
    <location>
        <begin position="164"/>
        <end position="205"/>
    </location>
</feature>
<comment type="cofactor">
    <cofactor evidence="1">
        <name>(R)-lipoate</name>
        <dbReference type="ChEBI" id="CHEBI:83088"/>
    </cofactor>
</comment>
<dbReference type="PROSITE" id="PS00189">
    <property type="entry name" value="LIPOYL"/>
    <property type="match status" value="1"/>
</dbReference>
<evidence type="ECO:0000256" key="16">
    <source>
        <dbReference type="SAM" id="MobiDB-lite"/>
    </source>
</evidence>
<evidence type="ECO:0000256" key="4">
    <source>
        <dbReference type="ARBA" id="ARBA00007317"/>
    </source>
</evidence>
<dbReference type="InterPro" id="IPR050537">
    <property type="entry name" value="2-oxoacid_dehydrogenase"/>
</dbReference>
<dbReference type="FunFam" id="3.30.559.10:FF:000006">
    <property type="entry name" value="Dihydrolipoyllysine-residue succinyltransferase component of 2-oxoglutarate dehydrogenase complex, mitochondrial"/>
    <property type="match status" value="1"/>
</dbReference>
<evidence type="ECO:0000256" key="10">
    <source>
        <dbReference type="ARBA" id="ARBA00022946"/>
    </source>
</evidence>
<feature type="domain" description="Lipoyl-binding" evidence="17">
    <location>
        <begin position="80"/>
        <end position="154"/>
    </location>
</feature>
<evidence type="ECO:0000256" key="2">
    <source>
        <dbReference type="ARBA" id="ARBA00004173"/>
    </source>
</evidence>
<comment type="function">
    <text evidence="15">Dihydrolipoamide succinyltransferase (E2) component of the 2-oxoglutarate dehydrogenase complex. The 2-oxoglutarate dehydrogenase complex catalyzes the overall conversion of 2-oxoglutarate to succinyl-CoA and CO(2). The 2-oxoglutarate dehydrogenase complex is mainly active in the mitochondrion. A fraction of the 2-oxoglutarate dehydrogenase complex also localizes in the nucleus and is required for lysine succinylation of histones: associates with KAT2A on chromatin and provides succinyl-CoA to histone succinyltransferase KAT2A.</text>
</comment>
<evidence type="ECO:0000256" key="3">
    <source>
        <dbReference type="ARBA" id="ARBA00005145"/>
    </source>
</evidence>
<evidence type="ECO:0000256" key="5">
    <source>
        <dbReference type="ARBA" id="ARBA00012945"/>
    </source>
</evidence>
<dbReference type="Pfam" id="PF00198">
    <property type="entry name" value="2-oxoacid_dh"/>
    <property type="match status" value="1"/>
</dbReference>